<organism evidence="1 2">
    <name type="scientific">Discina gigas</name>
    <dbReference type="NCBI Taxonomy" id="1032678"/>
    <lineage>
        <taxon>Eukaryota</taxon>
        <taxon>Fungi</taxon>
        <taxon>Dikarya</taxon>
        <taxon>Ascomycota</taxon>
        <taxon>Pezizomycotina</taxon>
        <taxon>Pezizomycetes</taxon>
        <taxon>Pezizales</taxon>
        <taxon>Discinaceae</taxon>
        <taxon>Discina</taxon>
    </lineage>
</organism>
<evidence type="ECO:0000313" key="2">
    <source>
        <dbReference type="Proteomes" id="UP001447188"/>
    </source>
</evidence>
<proteinExistence type="predicted"/>
<comment type="caution">
    <text evidence="1">The sequence shown here is derived from an EMBL/GenBank/DDBJ whole genome shotgun (WGS) entry which is preliminary data.</text>
</comment>
<keyword evidence="2" id="KW-1185">Reference proteome</keyword>
<reference evidence="1 2" key="1">
    <citation type="submission" date="2024-02" db="EMBL/GenBank/DDBJ databases">
        <title>Discinaceae phylogenomics.</title>
        <authorList>
            <person name="Dirks A.C."/>
            <person name="James T.Y."/>
        </authorList>
    </citation>
    <scope>NUCLEOTIDE SEQUENCE [LARGE SCALE GENOMIC DNA]</scope>
    <source>
        <strain evidence="1 2">ACD0624</strain>
    </source>
</reference>
<accession>A0ABR3G960</accession>
<sequence>MPYQTSPPTPTSEPMIIGLSQVAELPQTHADQWVRKQNLERDYNLHKGRSRKTIDIVAKRAVRNMELARFTNVRPTHGGSSDTDATRRDGPLFHAGSPPEDLSFSMREFSAADDPNPVFAKIVAGKGHANRTRGLAKVYNRYKGKAARSIDPVAGQAVKNMALSRFLFAPPTTDQPQPEDLGYSLRNFLTVNMLDDPNMLSARIAVKEGHVLPGYIPSLPESGRVLEGEEAELSSERETCGDW</sequence>
<evidence type="ECO:0000313" key="1">
    <source>
        <dbReference type="EMBL" id="KAL0632247.1"/>
    </source>
</evidence>
<dbReference type="EMBL" id="JBBBZM010000179">
    <property type="protein sequence ID" value="KAL0632247.1"/>
    <property type="molecule type" value="Genomic_DNA"/>
</dbReference>
<protein>
    <submittedName>
        <fullName evidence="1">Uncharacterized protein</fullName>
    </submittedName>
</protein>
<dbReference type="Proteomes" id="UP001447188">
    <property type="component" value="Unassembled WGS sequence"/>
</dbReference>
<gene>
    <name evidence="1" type="ORF">Q9L58_008881</name>
</gene>
<name>A0ABR3G960_9PEZI</name>